<evidence type="ECO:0000256" key="1">
    <source>
        <dbReference type="SAM" id="Coils"/>
    </source>
</evidence>
<evidence type="ECO:0000256" key="2">
    <source>
        <dbReference type="SAM" id="MobiDB-lite"/>
    </source>
</evidence>
<reference evidence="3" key="1">
    <citation type="submission" date="2014-05" db="EMBL/GenBank/DDBJ databases">
        <title>The transcriptome of the halophilic microalga Tetraselmis sp. GSL018 isolated from the Great Salt Lake, Utah.</title>
        <authorList>
            <person name="Jinkerson R.E."/>
            <person name="D'Adamo S."/>
            <person name="Posewitz M.C."/>
        </authorList>
    </citation>
    <scope>NUCLEOTIDE SEQUENCE</scope>
    <source>
        <strain evidence="3">GSL018</strain>
    </source>
</reference>
<feature type="region of interest" description="Disordered" evidence="2">
    <location>
        <begin position="185"/>
        <end position="205"/>
    </location>
</feature>
<keyword evidence="1" id="KW-0175">Coiled coil</keyword>
<name>A0A061R807_9CHLO</name>
<feature type="compositionally biased region" description="Low complexity" evidence="2">
    <location>
        <begin position="30"/>
        <end position="43"/>
    </location>
</feature>
<accession>A0A061R807</accession>
<dbReference type="EMBL" id="GBEZ01018328">
    <property type="protein sequence ID" value="JAC68098.1"/>
    <property type="molecule type" value="Transcribed_RNA"/>
</dbReference>
<gene>
    <name evidence="3" type="ORF">TSPGSL018_9539</name>
</gene>
<protein>
    <submittedName>
        <fullName evidence="3">Uncharacterized protein</fullName>
    </submittedName>
</protein>
<organism evidence="3">
    <name type="scientific">Tetraselmis sp. GSL018</name>
    <dbReference type="NCBI Taxonomy" id="582737"/>
    <lineage>
        <taxon>Eukaryota</taxon>
        <taxon>Viridiplantae</taxon>
        <taxon>Chlorophyta</taxon>
        <taxon>core chlorophytes</taxon>
        <taxon>Chlorodendrophyceae</taxon>
        <taxon>Chlorodendrales</taxon>
        <taxon>Chlorodendraceae</taxon>
        <taxon>Tetraselmis</taxon>
    </lineage>
</organism>
<proteinExistence type="predicted"/>
<feature type="region of interest" description="Disordered" evidence="2">
    <location>
        <begin position="1"/>
        <end position="43"/>
    </location>
</feature>
<feature type="coiled-coil region" evidence="1">
    <location>
        <begin position="107"/>
        <end position="172"/>
    </location>
</feature>
<evidence type="ECO:0000313" key="3">
    <source>
        <dbReference type="EMBL" id="JAC68098.1"/>
    </source>
</evidence>
<sequence length="205" mass="21583">MGALSSKKASEAGDEYTDIATVVPVGEQTRSGAGSPSSRAGPAAELKALSLAKSSAGSDAEVLRRPLESGEWSDLLEAISASNELELDPQQVLEAFKSLEQWTAGCREAISATNSRLEKQIDAVDSEAAEAIADIARIVTSIRRDAASAEAVLQLQSQVEELEGRLKGALKLHAAVVEQLENSLPVSQVPQRTRSSMSSQDGAPR</sequence>
<dbReference type="AlphaFoldDB" id="A0A061R807"/>